<gene>
    <name evidence="2" type="ORF">A2619_03480</name>
</gene>
<reference evidence="2 3" key="1">
    <citation type="journal article" date="2016" name="Nat. Commun.">
        <title>Thousands of microbial genomes shed light on interconnected biogeochemical processes in an aquifer system.</title>
        <authorList>
            <person name="Anantharaman K."/>
            <person name="Brown C.T."/>
            <person name="Hug L.A."/>
            <person name="Sharon I."/>
            <person name="Castelle C.J."/>
            <person name="Probst A.J."/>
            <person name="Thomas B.C."/>
            <person name="Singh A."/>
            <person name="Wilkins M.J."/>
            <person name="Karaoz U."/>
            <person name="Brodie E.L."/>
            <person name="Williams K.H."/>
            <person name="Hubbard S.S."/>
            <person name="Banfield J.F."/>
        </authorList>
    </citation>
    <scope>NUCLEOTIDE SEQUENCE [LARGE SCALE GENOMIC DNA]</scope>
</reference>
<keyword evidence="1" id="KW-1133">Transmembrane helix</keyword>
<protein>
    <submittedName>
        <fullName evidence="2">Uncharacterized protein</fullName>
    </submittedName>
</protein>
<dbReference type="AlphaFoldDB" id="A0A1F4X5N4"/>
<feature type="transmembrane region" description="Helical" evidence="1">
    <location>
        <begin position="47"/>
        <end position="66"/>
    </location>
</feature>
<dbReference type="EMBL" id="MEWG01000029">
    <property type="protein sequence ID" value="OGC76984.1"/>
    <property type="molecule type" value="Genomic_DNA"/>
</dbReference>
<dbReference type="Proteomes" id="UP000176815">
    <property type="component" value="Unassembled WGS sequence"/>
</dbReference>
<accession>A0A1F4X5N4</accession>
<name>A0A1F4X5N4_UNCKA</name>
<sequence>MTKCPRCNGEVFKVIYYGLPFSLCKEEDCSCLFGFFDFIARYLPFNGWFYAYEGSYLIALICWLFGMETGKDE</sequence>
<organism evidence="2 3">
    <name type="scientific">candidate division WWE3 bacterium RIFOXYD1_FULL_39_9</name>
    <dbReference type="NCBI Taxonomy" id="1802649"/>
    <lineage>
        <taxon>Bacteria</taxon>
        <taxon>Katanobacteria</taxon>
    </lineage>
</organism>
<evidence type="ECO:0000313" key="2">
    <source>
        <dbReference type="EMBL" id="OGC76984.1"/>
    </source>
</evidence>
<evidence type="ECO:0000313" key="3">
    <source>
        <dbReference type="Proteomes" id="UP000176815"/>
    </source>
</evidence>
<proteinExistence type="predicted"/>
<comment type="caution">
    <text evidence="2">The sequence shown here is derived from an EMBL/GenBank/DDBJ whole genome shotgun (WGS) entry which is preliminary data.</text>
</comment>
<keyword evidence="1" id="KW-0472">Membrane</keyword>
<evidence type="ECO:0000256" key="1">
    <source>
        <dbReference type="SAM" id="Phobius"/>
    </source>
</evidence>
<keyword evidence="1" id="KW-0812">Transmembrane</keyword>